<keyword evidence="3" id="KW-1185">Reference proteome</keyword>
<name>A0A8H5LQU7_9AGAR</name>
<sequence>MANYRNVLFFGPAGCGKSSVIEMLSDTTAPLHSSPTFSLFRVQEQRVKLEEAHYCFYEITVLSEGKVKGGECITHASVKQLSSFVQGLKDGLSLLVFCLRGQGITEAVKMIYDAFYDRICKRSIPIVLLVTGLENEEPMDSWWRDRNHMFFTKHKMLFQGHGFITATRGRPTGSGFANQDEYDTSRNIVRNLIANVAVPSGFHVPPGTTFDIVRRALTRTGNSGWPPILKKVFSGITARGSQRDERDRREVRAIAGQSSSTIANPPHPRVILRADFIERNQVDEIPSIGVLPRIHTETVPQVTPPPAFPDVKNELDMSKAIPGPLNLIVQSNVPSARDPGGTFGRRANPEADLGVQPPWQELACLPPPPIDPNTKIHRHGPPSGRPRRPGMP</sequence>
<dbReference type="EMBL" id="JAACJN010000156">
    <property type="protein sequence ID" value="KAF5366128.1"/>
    <property type="molecule type" value="Genomic_DNA"/>
</dbReference>
<evidence type="ECO:0000256" key="1">
    <source>
        <dbReference type="SAM" id="MobiDB-lite"/>
    </source>
</evidence>
<evidence type="ECO:0000313" key="3">
    <source>
        <dbReference type="Proteomes" id="UP000518752"/>
    </source>
</evidence>
<protein>
    <recommendedName>
        <fullName evidence="4">G domain-containing protein</fullName>
    </recommendedName>
</protein>
<evidence type="ECO:0000313" key="2">
    <source>
        <dbReference type="EMBL" id="KAF5366128.1"/>
    </source>
</evidence>
<dbReference type="InterPro" id="IPR027417">
    <property type="entry name" value="P-loop_NTPase"/>
</dbReference>
<feature type="region of interest" description="Disordered" evidence="1">
    <location>
        <begin position="340"/>
        <end position="392"/>
    </location>
</feature>
<dbReference type="OrthoDB" id="8954335at2759"/>
<feature type="compositionally biased region" description="Basic residues" evidence="1">
    <location>
        <begin position="375"/>
        <end position="392"/>
    </location>
</feature>
<reference evidence="2 3" key="1">
    <citation type="journal article" date="2020" name="ISME J.">
        <title>Uncovering the hidden diversity of litter-decomposition mechanisms in mushroom-forming fungi.</title>
        <authorList>
            <person name="Floudas D."/>
            <person name="Bentzer J."/>
            <person name="Ahren D."/>
            <person name="Johansson T."/>
            <person name="Persson P."/>
            <person name="Tunlid A."/>
        </authorList>
    </citation>
    <scope>NUCLEOTIDE SEQUENCE [LARGE SCALE GENOMIC DNA]</scope>
    <source>
        <strain evidence="2 3">CBS 406.79</strain>
    </source>
</reference>
<gene>
    <name evidence="2" type="ORF">D9757_010949</name>
</gene>
<accession>A0A8H5LQU7</accession>
<comment type="caution">
    <text evidence="2">The sequence shown here is derived from an EMBL/GenBank/DDBJ whole genome shotgun (WGS) entry which is preliminary data.</text>
</comment>
<proteinExistence type="predicted"/>
<organism evidence="2 3">
    <name type="scientific">Collybiopsis confluens</name>
    <dbReference type="NCBI Taxonomy" id="2823264"/>
    <lineage>
        <taxon>Eukaryota</taxon>
        <taxon>Fungi</taxon>
        <taxon>Dikarya</taxon>
        <taxon>Basidiomycota</taxon>
        <taxon>Agaricomycotina</taxon>
        <taxon>Agaricomycetes</taxon>
        <taxon>Agaricomycetidae</taxon>
        <taxon>Agaricales</taxon>
        <taxon>Marasmiineae</taxon>
        <taxon>Omphalotaceae</taxon>
        <taxon>Collybiopsis</taxon>
    </lineage>
</organism>
<evidence type="ECO:0008006" key="4">
    <source>
        <dbReference type="Google" id="ProtNLM"/>
    </source>
</evidence>
<dbReference type="Gene3D" id="3.40.50.300">
    <property type="entry name" value="P-loop containing nucleotide triphosphate hydrolases"/>
    <property type="match status" value="1"/>
</dbReference>
<dbReference type="Proteomes" id="UP000518752">
    <property type="component" value="Unassembled WGS sequence"/>
</dbReference>
<dbReference type="SUPFAM" id="SSF52540">
    <property type="entry name" value="P-loop containing nucleoside triphosphate hydrolases"/>
    <property type="match status" value="1"/>
</dbReference>
<dbReference type="AlphaFoldDB" id="A0A8H5LQU7"/>